<dbReference type="InterPro" id="IPR052754">
    <property type="entry name" value="NTPase_KAP_P-loop"/>
</dbReference>
<feature type="domain" description="KAP NTPase" evidence="1">
    <location>
        <begin position="27"/>
        <end position="274"/>
    </location>
</feature>
<dbReference type="AlphaFoldDB" id="A0A410G5M7"/>
<sequence>MKLKLIPPYIPKTKEEGDPFMNCKLDRKEYADALTTIVNTYSDGFVMAINNKWGSGKTTFVEMWKQQLKNEDFQTLYFNAWENDFQTEVMVALLAELKELQDKGKRNFNSLVKSGAILLNKTTPIITKGLVSKVVGDKVVGELVEVITELTTGELKKQIESFTDAKKGLIDFRNNLKKYVAQVNKGKPVIFIIDELDRCRPNYAVSVLENVKHLFSVEGIVFVLSIDKVQLGHAIRGVYGSEQIDSEEYLRRFIDLEYNLPTPDRRLFIKYLYNYFEFNLFINSNARRARVEFHSDIDVLQNNAIILFADENFTLTQIEKNFARIRLTLNTFSEDQYILTDIVVLLSYIYDRYPEIYNKIENSEYTLQELVDVMDPIFESFKDPEHRGTRLILYASFLNRYHKQLLRLKKTKENIVELDKSNKSLKLVVKSRLENERNHLASLASFPPSHSQTKNIDLAFIQKRYSLVENLR</sequence>
<evidence type="ECO:0000313" key="2">
    <source>
        <dbReference type="EMBL" id="QAA82604.1"/>
    </source>
</evidence>
<gene>
    <name evidence="2" type="ORF">EI546_13135</name>
</gene>
<reference evidence="2 3" key="1">
    <citation type="submission" date="2019-01" db="EMBL/GenBank/DDBJ databases">
        <title>Complete genome sequencing of Aequorivita sp. H23M31.</title>
        <authorList>
            <person name="Bae J.-W."/>
        </authorList>
    </citation>
    <scope>NUCLEOTIDE SEQUENCE [LARGE SCALE GENOMIC DNA]</scope>
    <source>
        <strain evidence="2 3">H23M31</strain>
    </source>
</reference>
<evidence type="ECO:0000313" key="3">
    <source>
        <dbReference type="Proteomes" id="UP000285517"/>
    </source>
</evidence>
<organism evidence="2 3">
    <name type="scientific">Aequorivita ciconiae</name>
    <dbReference type="NCBI Taxonomy" id="2494375"/>
    <lineage>
        <taxon>Bacteria</taxon>
        <taxon>Pseudomonadati</taxon>
        <taxon>Bacteroidota</taxon>
        <taxon>Flavobacteriia</taxon>
        <taxon>Flavobacteriales</taxon>
        <taxon>Flavobacteriaceae</taxon>
        <taxon>Aequorivita</taxon>
    </lineage>
</organism>
<dbReference type="Pfam" id="PF07693">
    <property type="entry name" value="KAP_NTPase"/>
    <property type="match status" value="1"/>
</dbReference>
<dbReference type="SUPFAM" id="SSF52540">
    <property type="entry name" value="P-loop containing nucleoside triphosphate hydrolases"/>
    <property type="match status" value="1"/>
</dbReference>
<dbReference type="PANTHER" id="PTHR22674:SF6">
    <property type="entry name" value="NTPASE KAP FAMILY P-LOOP DOMAIN-CONTAINING PROTEIN 1"/>
    <property type="match status" value="1"/>
</dbReference>
<dbReference type="RefSeq" id="WP_128250969.1">
    <property type="nucleotide sequence ID" value="NZ_CP034951.1"/>
</dbReference>
<keyword evidence="3" id="KW-1185">Reference proteome</keyword>
<dbReference type="OrthoDB" id="88903at2"/>
<proteinExistence type="predicted"/>
<protein>
    <recommendedName>
        <fullName evidence="1">KAP NTPase domain-containing protein</fullName>
    </recommendedName>
</protein>
<dbReference type="Proteomes" id="UP000285517">
    <property type="component" value="Chromosome"/>
</dbReference>
<dbReference type="EMBL" id="CP034951">
    <property type="protein sequence ID" value="QAA82604.1"/>
    <property type="molecule type" value="Genomic_DNA"/>
</dbReference>
<accession>A0A410G5M7</accession>
<name>A0A410G5M7_9FLAO</name>
<evidence type="ECO:0000259" key="1">
    <source>
        <dbReference type="Pfam" id="PF07693"/>
    </source>
</evidence>
<dbReference type="PANTHER" id="PTHR22674">
    <property type="entry name" value="NTPASE, KAP FAMILY P-LOOP DOMAIN-CONTAINING 1"/>
    <property type="match status" value="1"/>
</dbReference>
<dbReference type="Gene3D" id="3.40.50.300">
    <property type="entry name" value="P-loop containing nucleotide triphosphate hydrolases"/>
    <property type="match status" value="1"/>
</dbReference>
<dbReference type="KEGG" id="aev:EI546_13135"/>
<dbReference type="InterPro" id="IPR011646">
    <property type="entry name" value="KAP_P-loop"/>
</dbReference>
<dbReference type="InterPro" id="IPR027417">
    <property type="entry name" value="P-loop_NTPase"/>
</dbReference>